<dbReference type="GO" id="GO:0006351">
    <property type="term" value="P:DNA-templated transcription"/>
    <property type="evidence" value="ECO:0007669"/>
    <property type="project" value="InterPro"/>
</dbReference>
<dbReference type="AlphaFoldDB" id="A0A9P7DAG6"/>
<dbReference type="GO" id="GO:0003677">
    <property type="term" value="F:DNA binding"/>
    <property type="evidence" value="ECO:0007669"/>
    <property type="project" value="InterPro"/>
</dbReference>
<feature type="compositionally biased region" description="Polar residues" evidence="2">
    <location>
        <begin position="112"/>
        <end position="121"/>
    </location>
</feature>
<organism evidence="4 5">
    <name type="scientific">Suillus plorans</name>
    <dbReference type="NCBI Taxonomy" id="116603"/>
    <lineage>
        <taxon>Eukaryota</taxon>
        <taxon>Fungi</taxon>
        <taxon>Dikarya</taxon>
        <taxon>Basidiomycota</taxon>
        <taxon>Agaricomycotina</taxon>
        <taxon>Agaricomycetes</taxon>
        <taxon>Agaricomycetidae</taxon>
        <taxon>Boletales</taxon>
        <taxon>Suillineae</taxon>
        <taxon>Suillaceae</taxon>
        <taxon>Suillus</taxon>
    </lineage>
</organism>
<gene>
    <name evidence="4" type="ORF">HD556DRAFT_1450680</name>
</gene>
<name>A0A9P7DAG6_9AGAM</name>
<dbReference type="CDD" id="cd12148">
    <property type="entry name" value="fungal_TF_MHR"/>
    <property type="match status" value="1"/>
</dbReference>
<comment type="caution">
    <text evidence="4">The sequence shown here is derived from an EMBL/GenBank/DDBJ whole genome shotgun (WGS) entry which is preliminary data.</text>
</comment>
<dbReference type="EMBL" id="JABBWE010000110">
    <property type="protein sequence ID" value="KAG1785459.1"/>
    <property type="molecule type" value="Genomic_DNA"/>
</dbReference>
<dbReference type="InterPro" id="IPR007219">
    <property type="entry name" value="XnlR_reg_dom"/>
</dbReference>
<dbReference type="RefSeq" id="XP_041152942.1">
    <property type="nucleotide sequence ID" value="XM_041307802.1"/>
</dbReference>
<protein>
    <recommendedName>
        <fullName evidence="3">Xylanolytic transcriptional activator regulatory domain-containing protein</fullName>
    </recommendedName>
</protein>
<evidence type="ECO:0000256" key="2">
    <source>
        <dbReference type="SAM" id="MobiDB-lite"/>
    </source>
</evidence>
<dbReference type="OrthoDB" id="3247158at2759"/>
<reference evidence="4" key="1">
    <citation type="journal article" date="2020" name="New Phytol.">
        <title>Comparative genomics reveals dynamic genome evolution in host specialist ectomycorrhizal fungi.</title>
        <authorList>
            <person name="Lofgren L.A."/>
            <person name="Nguyen N.H."/>
            <person name="Vilgalys R."/>
            <person name="Ruytinx J."/>
            <person name="Liao H.L."/>
            <person name="Branco S."/>
            <person name="Kuo A."/>
            <person name="LaButti K."/>
            <person name="Lipzen A."/>
            <person name="Andreopoulos W."/>
            <person name="Pangilinan J."/>
            <person name="Riley R."/>
            <person name="Hundley H."/>
            <person name="Na H."/>
            <person name="Barry K."/>
            <person name="Grigoriev I.V."/>
            <person name="Stajich J.E."/>
            <person name="Kennedy P.G."/>
        </authorList>
    </citation>
    <scope>NUCLEOTIDE SEQUENCE</scope>
    <source>
        <strain evidence="4">S12</strain>
    </source>
</reference>
<evidence type="ECO:0000313" key="4">
    <source>
        <dbReference type="EMBL" id="KAG1785459.1"/>
    </source>
</evidence>
<evidence type="ECO:0000256" key="1">
    <source>
        <dbReference type="ARBA" id="ARBA00023242"/>
    </source>
</evidence>
<keyword evidence="1" id="KW-0539">Nucleus</keyword>
<evidence type="ECO:0000259" key="3">
    <source>
        <dbReference type="Pfam" id="PF04082"/>
    </source>
</evidence>
<dbReference type="Pfam" id="PF04082">
    <property type="entry name" value="Fungal_trans"/>
    <property type="match status" value="1"/>
</dbReference>
<dbReference type="GeneID" id="64601566"/>
<feature type="compositionally biased region" description="Acidic residues" evidence="2">
    <location>
        <begin position="123"/>
        <end position="132"/>
    </location>
</feature>
<sequence>MGLHRDPPRWRMNKELAERKRWAWWHIILLERWQAFMFGRPLAVASHHFGTQLPSVSLSAAAASSAPGTLSGYRTETPSPDLWSHSQLRATSNLSIAAPLMLGDPLQPRAVTPSSLRSSLQPGEEDEEDDPFDPIAPKTSSNSFHPITIADFDRTSTSADDPLAQAYYQHGYDYDPQFDGSVDDVEGTGHFTDGMTPLDVLSSVFGSTLAPSELEDALSQNGYDFNSAMAWLIDRALPSPPHHS</sequence>
<feature type="domain" description="Xylanolytic transcriptional activator regulatory" evidence="3">
    <location>
        <begin position="1"/>
        <end position="55"/>
    </location>
</feature>
<evidence type="ECO:0000313" key="5">
    <source>
        <dbReference type="Proteomes" id="UP000719766"/>
    </source>
</evidence>
<feature type="region of interest" description="Disordered" evidence="2">
    <location>
        <begin position="107"/>
        <end position="145"/>
    </location>
</feature>
<dbReference type="Proteomes" id="UP000719766">
    <property type="component" value="Unassembled WGS sequence"/>
</dbReference>
<dbReference type="GO" id="GO:0008270">
    <property type="term" value="F:zinc ion binding"/>
    <property type="evidence" value="ECO:0007669"/>
    <property type="project" value="InterPro"/>
</dbReference>
<keyword evidence="5" id="KW-1185">Reference proteome</keyword>
<accession>A0A9P7DAG6</accession>
<proteinExistence type="predicted"/>